<proteinExistence type="predicted"/>
<dbReference type="PANTHER" id="PTHR24111">
    <property type="entry name" value="LEUCINE-RICH REPEAT-CONTAINING PROTEIN 34"/>
    <property type="match status" value="1"/>
</dbReference>
<dbReference type="EnsemblMetazoa" id="G11256.3">
    <property type="protein sequence ID" value="G11256.3:cds"/>
    <property type="gene ID" value="G11256"/>
</dbReference>
<evidence type="ECO:0000313" key="4">
    <source>
        <dbReference type="Proteomes" id="UP000005408"/>
    </source>
</evidence>
<dbReference type="Pfam" id="PF13516">
    <property type="entry name" value="LRR_6"/>
    <property type="match status" value="3"/>
</dbReference>
<dbReference type="SMART" id="SM00368">
    <property type="entry name" value="LRR_RI"/>
    <property type="match status" value="4"/>
</dbReference>
<evidence type="ECO:0000313" key="3">
    <source>
        <dbReference type="EnsemblMetazoa" id="G11256.3:cds"/>
    </source>
</evidence>
<dbReference type="SUPFAM" id="SSF52047">
    <property type="entry name" value="RNI-like"/>
    <property type="match status" value="1"/>
</dbReference>
<evidence type="ECO:0008006" key="5">
    <source>
        <dbReference type="Google" id="ProtNLM"/>
    </source>
</evidence>
<organism evidence="3 4">
    <name type="scientific">Magallana gigas</name>
    <name type="common">Pacific oyster</name>
    <name type="synonym">Crassostrea gigas</name>
    <dbReference type="NCBI Taxonomy" id="29159"/>
    <lineage>
        <taxon>Eukaryota</taxon>
        <taxon>Metazoa</taxon>
        <taxon>Spiralia</taxon>
        <taxon>Lophotrochozoa</taxon>
        <taxon>Mollusca</taxon>
        <taxon>Bivalvia</taxon>
        <taxon>Autobranchia</taxon>
        <taxon>Pteriomorphia</taxon>
        <taxon>Ostreida</taxon>
        <taxon>Ostreoidea</taxon>
        <taxon>Ostreidae</taxon>
        <taxon>Magallana</taxon>
    </lineage>
</organism>
<dbReference type="InterPro" id="IPR052201">
    <property type="entry name" value="LRR-containing_regulator"/>
</dbReference>
<protein>
    <recommendedName>
        <fullName evidence="5">Leucine-rich repeat-containing protein 73</fullName>
    </recommendedName>
</protein>
<name>A0A8W8HVI7_MAGGI</name>
<feature type="region of interest" description="Disordered" evidence="2">
    <location>
        <begin position="274"/>
        <end position="325"/>
    </location>
</feature>
<dbReference type="OMA" id="NPWICQS"/>
<dbReference type="PANTHER" id="PTHR24111:SF3">
    <property type="entry name" value="LEUCINE-RICH REPEAT-CONTAINING PROTEIN 73"/>
    <property type="match status" value="1"/>
</dbReference>
<dbReference type="Proteomes" id="UP000005408">
    <property type="component" value="Unassembled WGS sequence"/>
</dbReference>
<dbReference type="Gene3D" id="3.80.10.10">
    <property type="entry name" value="Ribonuclease Inhibitor"/>
    <property type="match status" value="2"/>
</dbReference>
<keyword evidence="4" id="KW-1185">Reference proteome</keyword>
<dbReference type="AlphaFoldDB" id="A0A8W8HVI7"/>
<keyword evidence="1" id="KW-0677">Repeat</keyword>
<feature type="compositionally biased region" description="Low complexity" evidence="2">
    <location>
        <begin position="274"/>
        <end position="292"/>
    </location>
</feature>
<sequence>MKGTIELSHVVVSHDSVKEICDAANGGKLKTLSLRDCEIEEALYSSILKAVGACTSILQLSLCVGMVASKKDVSALCRCLQKNRSLLALFIHGNPLKDSGMQRICRELVQHPQIVSLDVSDCELTDQSMEVLCSLLPQTGSRPGLKDLSLSANPGISQKSWAKFGISVAANSCLRELYLDYNSLGDYAASCIVVGLSGSQNLRVLDLESTNIGDSTAELIQHLLEKFPSQLYKVVLKENKIKGGIIDSISSYLEENDDISDTFSIESMKMKTKSSSKLSKSKTSTQKSSTLKDSTRYEDSSSDEDKTEKTDREKEEESDMKDTVKTDEDYRVLEMALEEGLSTGKISALSNTMEEDEGEEELKEVPITSTTHVIKFPDNKPKTLSAEDFSDDGDELEEIPVLKYGTV</sequence>
<evidence type="ECO:0000256" key="2">
    <source>
        <dbReference type="SAM" id="MobiDB-lite"/>
    </source>
</evidence>
<reference evidence="3" key="1">
    <citation type="submission" date="2022-08" db="UniProtKB">
        <authorList>
            <consortium name="EnsemblMetazoa"/>
        </authorList>
    </citation>
    <scope>IDENTIFICATION</scope>
    <source>
        <strain evidence="3">05x7-T-G4-1.051#20</strain>
    </source>
</reference>
<dbReference type="InterPro" id="IPR032675">
    <property type="entry name" value="LRR_dom_sf"/>
</dbReference>
<dbReference type="OrthoDB" id="120976at2759"/>
<feature type="compositionally biased region" description="Basic and acidic residues" evidence="2">
    <location>
        <begin position="293"/>
        <end position="325"/>
    </location>
</feature>
<accession>A0A8W8HVI7</accession>
<evidence type="ECO:0000256" key="1">
    <source>
        <dbReference type="ARBA" id="ARBA00022737"/>
    </source>
</evidence>
<dbReference type="InterPro" id="IPR001611">
    <property type="entry name" value="Leu-rich_rpt"/>
</dbReference>